<dbReference type="GO" id="GO:0009246">
    <property type="term" value="P:enterobacterial common antigen biosynthetic process"/>
    <property type="evidence" value="ECO:0007669"/>
    <property type="project" value="InterPro"/>
</dbReference>
<evidence type="ECO:0000256" key="5">
    <source>
        <dbReference type="ARBA" id="ARBA00023136"/>
    </source>
</evidence>
<dbReference type="OrthoDB" id="1083028at2"/>
<sequence length="391" mass="45257">MFLINVEQNMFLHIVHDEKFIDAAYRIFEEASPGENAFILFSEKKPLRYIKKTPIQFVGRFAFLNRNFLNSLKNYEAIFFHFLTEQDMQLLARADKSVKFVWIGWGADYYDLIVGDRTKLFKQKTLAFYGTQLIDDQKQTMKSKLKKIIKPLIYKNIDKRDIVNRISYFAPVIDEDYLLLQQALPDFRPAYLSWNYGTLEDDMLKGFGGSMVGGNNILVGNSASYENNHLDVFAILSNVHLGFRKVLCPLSYGDQQYGEAVVKEGEKIFGNNFVPIRNFMPIKEYVSLVSSCSSVLMGHLRQQAVGNIIIMMYLGAKIFLDKRNPVYNFFNKKCAIIFNLDDFNAETLNKELTLEEIETNRQILKNHWSRDIILEKTKTLIASAKGLRDET</sequence>
<organism evidence="6 7">
    <name type="scientific">Desulfoglaeba alkanexedens ALDC</name>
    <dbReference type="NCBI Taxonomy" id="980445"/>
    <lineage>
        <taxon>Bacteria</taxon>
        <taxon>Pseudomonadati</taxon>
        <taxon>Thermodesulfobacteriota</taxon>
        <taxon>Syntrophobacteria</taxon>
        <taxon>Syntrophobacterales</taxon>
        <taxon>Syntrophobacteraceae</taxon>
        <taxon>Desulfoglaeba</taxon>
    </lineage>
</organism>
<dbReference type="GO" id="GO:0008417">
    <property type="term" value="F:fucosyltransferase activity"/>
    <property type="evidence" value="ECO:0007669"/>
    <property type="project" value="InterPro"/>
</dbReference>
<evidence type="ECO:0000256" key="2">
    <source>
        <dbReference type="ARBA" id="ARBA00022519"/>
    </source>
</evidence>
<dbReference type="InterPro" id="IPR009993">
    <property type="entry name" value="WecF"/>
</dbReference>
<dbReference type="Pfam" id="PF07429">
    <property type="entry name" value="Glyco_transf_56"/>
    <property type="match status" value="1"/>
</dbReference>
<dbReference type="KEGG" id="dax:FDQ92_00595"/>
<dbReference type="EMBL" id="CP040098">
    <property type="protein sequence ID" value="QCQ20827.1"/>
    <property type="molecule type" value="Genomic_DNA"/>
</dbReference>
<keyword evidence="2" id="KW-0997">Cell inner membrane</keyword>
<proteinExistence type="predicted"/>
<gene>
    <name evidence="6" type="ORF">FDQ92_00595</name>
</gene>
<reference evidence="6 7" key="1">
    <citation type="submission" date="2019-05" db="EMBL/GenBank/DDBJ databases">
        <title>The Complete Genome Sequence of the n-alkane-degrading Desulfoglaeba alkanexedens ALDC reveals multiple alkylsuccinate synthase gene clusters.</title>
        <authorList>
            <person name="Callaghan A.V."/>
            <person name="Davidova I.A."/>
            <person name="Duncan K.E."/>
            <person name="Morris B."/>
            <person name="McInerney M.J."/>
        </authorList>
    </citation>
    <scope>NUCLEOTIDE SEQUENCE [LARGE SCALE GENOMIC DNA]</scope>
    <source>
        <strain evidence="6 7">ALDC</strain>
    </source>
</reference>
<evidence type="ECO:0000256" key="3">
    <source>
        <dbReference type="ARBA" id="ARBA00022676"/>
    </source>
</evidence>
<dbReference type="Proteomes" id="UP000298602">
    <property type="component" value="Chromosome"/>
</dbReference>
<evidence type="ECO:0008006" key="8">
    <source>
        <dbReference type="Google" id="ProtNLM"/>
    </source>
</evidence>
<evidence type="ECO:0000256" key="4">
    <source>
        <dbReference type="ARBA" id="ARBA00022679"/>
    </source>
</evidence>
<name>A0A4P8KZ69_9BACT</name>
<dbReference type="RefSeq" id="WP_137422797.1">
    <property type="nucleotide sequence ID" value="NZ_CP040098.1"/>
</dbReference>
<keyword evidence="1" id="KW-1003">Cell membrane</keyword>
<protein>
    <recommendedName>
        <fullName evidence="8">TDP-N-acetylfucosamine:lipid II N-acetylfucosaminyltransferase</fullName>
    </recommendedName>
</protein>
<keyword evidence="7" id="KW-1185">Reference proteome</keyword>
<keyword evidence="4" id="KW-0808">Transferase</keyword>
<reference evidence="6 7" key="2">
    <citation type="submission" date="2019-05" db="EMBL/GenBank/DDBJ databases">
        <authorList>
            <person name="Suflita J.M."/>
            <person name="Marks C.R."/>
        </authorList>
    </citation>
    <scope>NUCLEOTIDE SEQUENCE [LARGE SCALE GENOMIC DNA]</scope>
    <source>
        <strain evidence="6 7">ALDC</strain>
    </source>
</reference>
<keyword evidence="3" id="KW-0328">Glycosyltransferase</keyword>
<evidence type="ECO:0000313" key="6">
    <source>
        <dbReference type="EMBL" id="QCQ20827.1"/>
    </source>
</evidence>
<accession>A0A4P8KZ69</accession>
<keyword evidence="5" id="KW-0472">Membrane</keyword>
<dbReference type="AlphaFoldDB" id="A0A4P8KZ69"/>
<evidence type="ECO:0000313" key="7">
    <source>
        <dbReference type="Proteomes" id="UP000298602"/>
    </source>
</evidence>
<evidence type="ECO:0000256" key="1">
    <source>
        <dbReference type="ARBA" id="ARBA00022475"/>
    </source>
</evidence>